<dbReference type="Proteomes" id="UP001419268">
    <property type="component" value="Unassembled WGS sequence"/>
</dbReference>
<evidence type="ECO:0000256" key="1">
    <source>
        <dbReference type="SAM" id="SignalP"/>
    </source>
</evidence>
<dbReference type="GO" id="GO:0004523">
    <property type="term" value="F:RNA-DNA hybrid ribonuclease activity"/>
    <property type="evidence" value="ECO:0007669"/>
    <property type="project" value="InterPro"/>
</dbReference>
<dbReference type="Pfam" id="PF13456">
    <property type="entry name" value="RVT_3"/>
    <property type="match status" value="1"/>
</dbReference>
<feature type="signal peptide" evidence="1">
    <location>
        <begin position="1"/>
        <end position="18"/>
    </location>
</feature>
<protein>
    <recommendedName>
        <fullName evidence="2">RNase H type-1 domain-containing protein</fullName>
    </recommendedName>
</protein>
<dbReference type="PANTHER" id="PTHR47074:SF48">
    <property type="entry name" value="POLYNUCLEOTIDYL TRANSFERASE, RIBONUCLEASE H-LIKE SUPERFAMILY PROTEIN"/>
    <property type="match status" value="1"/>
</dbReference>
<dbReference type="InterPro" id="IPR044730">
    <property type="entry name" value="RNase_H-like_dom_plant"/>
</dbReference>
<dbReference type="InterPro" id="IPR052929">
    <property type="entry name" value="RNase_H-like_EbsB-rel"/>
</dbReference>
<dbReference type="InterPro" id="IPR012337">
    <property type="entry name" value="RNaseH-like_sf"/>
</dbReference>
<dbReference type="CDD" id="cd06222">
    <property type="entry name" value="RNase_H_like"/>
    <property type="match status" value="1"/>
</dbReference>
<evidence type="ECO:0000313" key="4">
    <source>
        <dbReference type="Proteomes" id="UP001419268"/>
    </source>
</evidence>
<comment type="caution">
    <text evidence="3">The sequence shown here is derived from an EMBL/GenBank/DDBJ whole genome shotgun (WGS) entry which is preliminary data.</text>
</comment>
<dbReference type="InterPro" id="IPR036397">
    <property type="entry name" value="RNaseH_sf"/>
</dbReference>
<evidence type="ECO:0000313" key="3">
    <source>
        <dbReference type="EMBL" id="KAK9148347.1"/>
    </source>
</evidence>
<evidence type="ECO:0000259" key="2">
    <source>
        <dbReference type="Pfam" id="PF13456"/>
    </source>
</evidence>
<dbReference type="PANTHER" id="PTHR47074">
    <property type="entry name" value="BNAC02G40300D PROTEIN"/>
    <property type="match status" value="1"/>
</dbReference>
<dbReference type="Gene3D" id="3.30.420.10">
    <property type="entry name" value="Ribonuclease H-like superfamily/Ribonuclease H"/>
    <property type="match status" value="1"/>
</dbReference>
<dbReference type="AlphaFoldDB" id="A0AAP0K9F1"/>
<proteinExistence type="predicted"/>
<dbReference type="EMBL" id="JBBNAG010000003">
    <property type="protein sequence ID" value="KAK9148347.1"/>
    <property type="molecule type" value="Genomic_DNA"/>
</dbReference>
<feature type="domain" description="RNase H type-1" evidence="2">
    <location>
        <begin position="81"/>
        <end position="184"/>
    </location>
</feature>
<keyword evidence="1" id="KW-0732">Signal</keyword>
<gene>
    <name evidence="3" type="ORF">Scep_007104</name>
</gene>
<organism evidence="3 4">
    <name type="scientific">Stephania cephalantha</name>
    <dbReference type="NCBI Taxonomy" id="152367"/>
    <lineage>
        <taxon>Eukaryota</taxon>
        <taxon>Viridiplantae</taxon>
        <taxon>Streptophyta</taxon>
        <taxon>Embryophyta</taxon>
        <taxon>Tracheophyta</taxon>
        <taxon>Spermatophyta</taxon>
        <taxon>Magnoliopsida</taxon>
        <taxon>Ranunculales</taxon>
        <taxon>Menispermaceae</taxon>
        <taxon>Menispermoideae</taxon>
        <taxon>Cissampelideae</taxon>
        <taxon>Stephania</taxon>
    </lineage>
</organism>
<feature type="chain" id="PRO_5042981400" description="RNase H type-1 domain-containing protein" evidence="1">
    <location>
        <begin position="19"/>
        <end position="219"/>
    </location>
</feature>
<dbReference type="InterPro" id="IPR002156">
    <property type="entry name" value="RNaseH_domain"/>
</dbReference>
<reference evidence="3 4" key="1">
    <citation type="submission" date="2024-01" db="EMBL/GenBank/DDBJ databases">
        <title>Genome assemblies of Stephania.</title>
        <authorList>
            <person name="Yang L."/>
        </authorList>
    </citation>
    <scope>NUCLEOTIDE SEQUENCE [LARGE SCALE GENOMIC DNA]</scope>
    <source>
        <strain evidence="3">JXDWG</strain>
        <tissue evidence="3">Leaf</tissue>
    </source>
</reference>
<dbReference type="SUPFAM" id="SSF53098">
    <property type="entry name" value="Ribonuclease H-like"/>
    <property type="match status" value="1"/>
</dbReference>
<sequence>MTWTWLAMGLWHIWKLRIKVVFQGTYISDEDTIKLTSDRFIEWCRSLATFPVYSLALDPKVANHFFQGNIMCIAAVRNAISGKMGLRWFVRSQQGLVVLAGSHFIDYSPDVDWAELIAIRHALSTVTEDMKSLTIFSDSQHAIELIKGTSMVSDHNLIADEIRERSQQVGNPIFYHIPRSYNVVTMEDRPPWPTKRVRKKMAGVSHAINFDALGMDAKV</sequence>
<dbReference type="GO" id="GO:0003676">
    <property type="term" value="F:nucleic acid binding"/>
    <property type="evidence" value="ECO:0007669"/>
    <property type="project" value="InterPro"/>
</dbReference>
<name>A0AAP0K9F1_9MAGN</name>
<keyword evidence="4" id="KW-1185">Reference proteome</keyword>
<accession>A0AAP0K9F1</accession>